<evidence type="ECO:0000256" key="10">
    <source>
        <dbReference type="ARBA" id="ARBA00023329"/>
    </source>
</evidence>
<evidence type="ECO:0000256" key="6">
    <source>
        <dbReference type="ARBA" id="ARBA00022833"/>
    </source>
</evidence>
<keyword evidence="5" id="KW-0967">Endosome</keyword>
<evidence type="ECO:0000313" key="13">
    <source>
        <dbReference type="RefSeq" id="XP_014677069.1"/>
    </source>
</evidence>
<dbReference type="Gene3D" id="1.20.1510.10">
    <property type="entry name" value="Cation efflux protein transmembrane domain"/>
    <property type="match status" value="1"/>
</dbReference>
<protein>
    <submittedName>
        <fullName evidence="13">Transmembrane protein 163-like isoform X2</fullName>
    </submittedName>
</protein>
<gene>
    <name evidence="13" type="primary">LOC106816932</name>
</gene>
<feature type="transmembrane region" description="Helical" evidence="11">
    <location>
        <begin position="67"/>
        <end position="92"/>
    </location>
</feature>
<keyword evidence="8" id="KW-0770">Synapse</keyword>
<reference evidence="13" key="1">
    <citation type="submission" date="2025-08" db="UniProtKB">
        <authorList>
            <consortium name="RefSeq"/>
        </authorList>
    </citation>
    <scope>IDENTIFICATION</scope>
</reference>
<proteinExistence type="inferred from homology"/>
<organism evidence="12 13">
    <name type="scientific">Priapulus caudatus</name>
    <name type="common">Priapulid worm</name>
    <dbReference type="NCBI Taxonomy" id="37621"/>
    <lineage>
        <taxon>Eukaryota</taxon>
        <taxon>Metazoa</taxon>
        <taxon>Ecdysozoa</taxon>
        <taxon>Scalidophora</taxon>
        <taxon>Priapulida</taxon>
        <taxon>Priapulimorpha</taxon>
        <taxon>Priapulimorphida</taxon>
        <taxon>Priapulidae</taxon>
        <taxon>Priapulus</taxon>
    </lineage>
</organism>
<evidence type="ECO:0000256" key="3">
    <source>
        <dbReference type="ARBA" id="ARBA00008731"/>
    </source>
</evidence>
<dbReference type="PANTHER" id="PTHR31937">
    <property type="entry name" value="TRANSMEMBRANE PROTEIN 163"/>
    <property type="match status" value="1"/>
</dbReference>
<feature type="transmembrane region" description="Helical" evidence="11">
    <location>
        <begin position="133"/>
        <end position="156"/>
    </location>
</feature>
<dbReference type="InterPro" id="IPR027469">
    <property type="entry name" value="Cation_efflux_TMD_sf"/>
</dbReference>
<evidence type="ECO:0000256" key="7">
    <source>
        <dbReference type="ARBA" id="ARBA00022989"/>
    </source>
</evidence>
<accession>A0ABM1EXZ8</accession>
<sequence length="260" mass="28838">MGVIKETSYIHYGGTDEQSTNNNASTAQEKPFRIAETVEAFQSRDKADLVPDDRKLSPQKAVQYRKFTLVLTAISLLITLVLGITSLILSVADNSDAAFAFALDCLLDFLSSMVVLWRFFGKVGNLYSQHREKLACILLSLLFMISAVCVSVKAVYNLLEHKAPEKHLSIFPLFLGNTIACALLAVGKYYFGFQLESRALLTDAFNSLIGTLMGAVVMVSVKVYDVNPDIWFLDSSASVFFSGVLFLYGLWLLYHSVTEQ</sequence>
<dbReference type="SUPFAM" id="SSF161111">
    <property type="entry name" value="Cation efflux protein transmembrane domain-like"/>
    <property type="match status" value="1"/>
</dbReference>
<keyword evidence="10" id="KW-0968">Cytoplasmic vesicle</keyword>
<keyword evidence="12" id="KW-1185">Reference proteome</keyword>
<feature type="transmembrane region" description="Helical" evidence="11">
    <location>
        <begin position="98"/>
        <end position="121"/>
    </location>
</feature>
<comment type="similarity">
    <text evidence="3">Belongs to the TMEM163 family.</text>
</comment>
<keyword evidence="4 11" id="KW-0812">Transmembrane</keyword>
<evidence type="ECO:0000256" key="8">
    <source>
        <dbReference type="ARBA" id="ARBA00023018"/>
    </source>
</evidence>
<feature type="transmembrane region" description="Helical" evidence="11">
    <location>
        <begin position="230"/>
        <end position="254"/>
    </location>
</feature>
<evidence type="ECO:0000256" key="1">
    <source>
        <dbReference type="ARBA" id="ARBA00004146"/>
    </source>
</evidence>
<evidence type="ECO:0000256" key="5">
    <source>
        <dbReference type="ARBA" id="ARBA00022753"/>
    </source>
</evidence>
<dbReference type="Proteomes" id="UP000695022">
    <property type="component" value="Unplaced"/>
</dbReference>
<dbReference type="PANTHER" id="PTHR31937:SF2">
    <property type="entry name" value="TRANSMEMBRANE PROTEIN 163"/>
    <property type="match status" value="1"/>
</dbReference>
<dbReference type="GeneID" id="106816932"/>
<feature type="transmembrane region" description="Helical" evidence="11">
    <location>
        <begin position="168"/>
        <end position="191"/>
    </location>
</feature>
<dbReference type="InterPro" id="IPR026765">
    <property type="entry name" value="Tmem163"/>
</dbReference>
<keyword evidence="7 11" id="KW-1133">Transmembrane helix</keyword>
<evidence type="ECO:0000256" key="9">
    <source>
        <dbReference type="ARBA" id="ARBA00023136"/>
    </source>
</evidence>
<keyword evidence="9 11" id="KW-0472">Membrane</keyword>
<evidence type="ECO:0000256" key="2">
    <source>
        <dbReference type="ARBA" id="ARBA00004644"/>
    </source>
</evidence>
<evidence type="ECO:0000256" key="11">
    <source>
        <dbReference type="SAM" id="Phobius"/>
    </source>
</evidence>
<name>A0ABM1EXZ8_PRICU</name>
<keyword evidence="6" id="KW-0862">Zinc</keyword>
<evidence type="ECO:0000313" key="12">
    <source>
        <dbReference type="Proteomes" id="UP000695022"/>
    </source>
</evidence>
<dbReference type="RefSeq" id="XP_014677069.1">
    <property type="nucleotide sequence ID" value="XM_014821583.1"/>
</dbReference>
<feature type="transmembrane region" description="Helical" evidence="11">
    <location>
        <begin position="203"/>
        <end position="224"/>
    </location>
</feature>
<comment type="subcellular location">
    <subcellularLocation>
        <location evidence="2">Cytoplasmic vesicle</location>
        <location evidence="2">Secretory vesicle</location>
        <location evidence="2">Synaptic vesicle membrane</location>
        <topology evidence="2">Multi-pass membrane protein</topology>
    </subcellularLocation>
    <subcellularLocation>
        <location evidence="1">Early endosome membrane</location>
    </subcellularLocation>
</comment>
<evidence type="ECO:0000256" key="4">
    <source>
        <dbReference type="ARBA" id="ARBA00022692"/>
    </source>
</evidence>